<keyword evidence="1" id="KW-0812">Transmembrane</keyword>
<comment type="caution">
    <text evidence="2">The sequence shown here is derived from an EMBL/GenBank/DDBJ whole genome shotgun (WGS) entry which is preliminary data.</text>
</comment>
<sequence>MEATCRECQSKLVFSETACVPCRSHGLHISTKEGWVHSKSFSWRASVFAIILLSIFLSPVLTFIGILSYIFYSSNTARAFLGGLLIPVALMYFVPSPVFIFITLALGGIFLLMAYFISSFDTNKKVLKANALNNLVLRYKFKELGLERNNPQHFLKVIMLGDRRLAQEYIQHFKDDPENLSYEEDGWDALKLAIYYGHNEILNDLLRFRNVESLVKEGKWGEQSLLRKAYELNHLSIVETLKNYGAVLTVEEQKEVISERQHDLEGLQKLFQTMNPAREVLNDRFQKSIKNNGDLSIINLFLKNGSDPFLEDDEGYNAFDHAFSKNNYDQIEIFLDTIDITENYAFLHNFLLQAVSEEKDSLVILLNKKGISLTHSYENEPSALEYAIVNSRFVALEKIANEVGEPRKTKAYSLRMWDSIEVPGNVDLQTFCLELIKDNVQKWKNVIQSVWSSNTLPDIAAEGMLVRAHASYDYMQEIDHWVEDSLYGSPTYSKDEMLAHFKKHYQDQKEIEYVNSSVKVNCSHCQDGKITCLTCDGRKRVDCKECDRGLTICDTCDGCGEYEVECDVCNSEGTYKCPSCSFEQEVDCTIKDCIYCEGIDTHKCEHCVSGELLFEREMIIPSKSRSGYFKKVWERYDPEQKKLVVIGTTEDHLKCEGCEGHGAFYCEECDREGHITIECRNCRDGYVRCANAECHNGIQICDDCNGGGYHFCEECNATGEQFEDHFVKVTSKVYEGLESKKIYDELNYVSDRLINQIENTSIPADQYRYQAESAEENLDHILSDKSLALWVKKFVQRQNRPSYMLKEHVNLEPLHYQVFQVEQEKLLLFINTTFFSEINSSDLLADEVLT</sequence>
<protein>
    <submittedName>
        <fullName evidence="2">Uncharacterized protein</fullName>
    </submittedName>
</protein>
<organism evidence="2 3">
    <name type="scientific">Pontibacillus marinus BH030004 = DSM 16465</name>
    <dbReference type="NCBI Taxonomy" id="1385511"/>
    <lineage>
        <taxon>Bacteria</taxon>
        <taxon>Bacillati</taxon>
        <taxon>Bacillota</taxon>
        <taxon>Bacilli</taxon>
        <taxon>Bacillales</taxon>
        <taxon>Bacillaceae</taxon>
        <taxon>Pontibacillus</taxon>
    </lineage>
</organism>
<dbReference type="EMBL" id="AVPF01000029">
    <property type="protein sequence ID" value="KGX86671.1"/>
    <property type="molecule type" value="Genomic_DNA"/>
</dbReference>
<feature type="transmembrane region" description="Helical" evidence="1">
    <location>
        <begin position="99"/>
        <end position="117"/>
    </location>
</feature>
<feature type="transmembrane region" description="Helical" evidence="1">
    <location>
        <begin position="47"/>
        <end position="71"/>
    </location>
</feature>
<evidence type="ECO:0000256" key="1">
    <source>
        <dbReference type="SAM" id="Phobius"/>
    </source>
</evidence>
<dbReference type="Proteomes" id="UP000030403">
    <property type="component" value="Unassembled WGS sequence"/>
</dbReference>
<keyword evidence="1" id="KW-1133">Transmembrane helix</keyword>
<dbReference type="eggNOG" id="COG0484">
    <property type="taxonomic scope" value="Bacteria"/>
</dbReference>
<evidence type="ECO:0000313" key="3">
    <source>
        <dbReference type="Proteomes" id="UP000030403"/>
    </source>
</evidence>
<name>A0A0A5G0N5_9BACI</name>
<proteinExistence type="predicted"/>
<dbReference type="Gene3D" id="1.25.40.20">
    <property type="entry name" value="Ankyrin repeat-containing domain"/>
    <property type="match status" value="2"/>
</dbReference>
<dbReference type="SUPFAM" id="SSF48403">
    <property type="entry name" value="Ankyrin repeat"/>
    <property type="match status" value="1"/>
</dbReference>
<keyword evidence="1" id="KW-0472">Membrane</keyword>
<evidence type="ECO:0000313" key="2">
    <source>
        <dbReference type="EMBL" id="KGX86671.1"/>
    </source>
</evidence>
<dbReference type="STRING" id="1385511.GCA_000425225_00727"/>
<gene>
    <name evidence="2" type="ORF">N783_11790</name>
</gene>
<keyword evidence="3" id="KW-1185">Reference proteome</keyword>
<feature type="transmembrane region" description="Helical" evidence="1">
    <location>
        <begin position="77"/>
        <end position="94"/>
    </location>
</feature>
<dbReference type="SMART" id="SM00248">
    <property type="entry name" value="ANK"/>
    <property type="match status" value="4"/>
</dbReference>
<dbReference type="InterPro" id="IPR002110">
    <property type="entry name" value="Ankyrin_rpt"/>
</dbReference>
<reference evidence="2 3" key="1">
    <citation type="submission" date="2013-08" db="EMBL/GenBank/DDBJ databases">
        <authorList>
            <person name="Huang J."/>
            <person name="Wang G."/>
        </authorList>
    </citation>
    <scope>NUCLEOTIDE SEQUENCE [LARGE SCALE GENOMIC DNA]</scope>
    <source>
        <strain evidence="2 3">BH030004</strain>
    </source>
</reference>
<accession>A0A0A5G0N5</accession>
<dbReference type="InterPro" id="IPR036770">
    <property type="entry name" value="Ankyrin_rpt-contain_sf"/>
</dbReference>
<dbReference type="AlphaFoldDB" id="A0A0A5G0N5"/>